<dbReference type="PANTHER" id="PTHR47944">
    <property type="entry name" value="CYTOCHROME P450 98A9"/>
    <property type="match status" value="1"/>
</dbReference>
<evidence type="ECO:0000256" key="7">
    <source>
        <dbReference type="ARBA" id="ARBA00023033"/>
    </source>
</evidence>
<evidence type="ECO:0000256" key="4">
    <source>
        <dbReference type="ARBA" id="ARBA00022723"/>
    </source>
</evidence>
<evidence type="ECO:0000256" key="3">
    <source>
        <dbReference type="ARBA" id="ARBA00022617"/>
    </source>
</evidence>
<comment type="caution">
    <text evidence="8">The sequence shown here is derived from an EMBL/GenBank/DDBJ whole genome shotgun (WGS) entry which is preliminary data.</text>
</comment>
<evidence type="ECO:0000256" key="6">
    <source>
        <dbReference type="ARBA" id="ARBA00023004"/>
    </source>
</evidence>
<keyword evidence="9" id="KW-1185">Reference proteome</keyword>
<evidence type="ECO:0000313" key="8">
    <source>
        <dbReference type="EMBL" id="KAK7846892.1"/>
    </source>
</evidence>
<organism evidence="8 9">
    <name type="scientific">Quercus suber</name>
    <name type="common">Cork oak</name>
    <dbReference type="NCBI Taxonomy" id="58331"/>
    <lineage>
        <taxon>Eukaryota</taxon>
        <taxon>Viridiplantae</taxon>
        <taxon>Streptophyta</taxon>
        <taxon>Embryophyta</taxon>
        <taxon>Tracheophyta</taxon>
        <taxon>Spermatophyta</taxon>
        <taxon>Magnoliopsida</taxon>
        <taxon>eudicotyledons</taxon>
        <taxon>Gunneridae</taxon>
        <taxon>Pentapetalae</taxon>
        <taxon>rosids</taxon>
        <taxon>fabids</taxon>
        <taxon>Fagales</taxon>
        <taxon>Fagaceae</taxon>
        <taxon>Quercus</taxon>
    </lineage>
</organism>
<keyword evidence="6" id="KW-0408">Iron</keyword>
<dbReference type="SUPFAM" id="SSF48264">
    <property type="entry name" value="Cytochrome P450"/>
    <property type="match status" value="1"/>
</dbReference>
<dbReference type="GO" id="GO:0016705">
    <property type="term" value="F:oxidoreductase activity, acting on paired donors, with incorporation or reduction of molecular oxygen"/>
    <property type="evidence" value="ECO:0007669"/>
    <property type="project" value="InterPro"/>
</dbReference>
<dbReference type="GO" id="GO:0004497">
    <property type="term" value="F:monooxygenase activity"/>
    <property type="evidence" value="ECO:0007669"/>
    <property type="project" value="UniProtKB-KW"/>
</dbReference>
<dbReference type="Proteomes" id="UP000237347">
    <property type="component" value="Unassembled WGS sequence"/>
</dbReference>
<evidence type="ECO:0000313" key="9">
    <source>
        <dbReference type="Proteomes" id="UP000237347"/>
    </source>
</evidence>
<evidence type="ECO:0000256" key="2">
    <source>
        <dbReference type="ARBA" id="ARBA00010617"/>
    </source>
</evidence>
<dbReference type="InterPro" id="IPR036396">
    <property type="entry name" value="Cyt_P450_sf"/>
</dbReference>
<proteinExistence type="inferred from homology"/>
<protein>
    <submittedName>
        <fullName evidence="8">Cytochrome p450 71a9</fullName>
    </submittedName>
</protein>
<dbReference type="EMBL" id="PKMF04000148">
    <property type="protein sequence ID" value="KAK7846892.1"/>
    <property type="molecule type" value="Genomic_DNA"/>
</dbReference>
<keyword evidence="3" id="KW-0349">Heme</keyword>
<keyword evidence="5" id="KW-0560">Oxidoreductase</keyword>
<dbReference type="GO" id="GO:0020037">
    <property type="term" value="F:heme binding"/>
    <property type="evidence" value="ECO:0007669"/>
    <property type="project" value="InterPro"/>
</dbReference>
<evidence type="ECO:0000256" key="5">
    <source>
        <dbReference type="ARBA" id="ARBA00023002"/>
    </source>
</evidence>
<gene>
    <name evidence="8" type="primary">CYP71A9_6</name>
    <name evidence="8" type="ORF">CFP56_007266</name>
</gene>
<keyword evidence="7" id="KW-0503">Monooxygenase</keyword>
<reference evidence="8 9" key="1">
    <citation type="journal article" date="2018" name="Sci. Data">
        <title>The draft genome sequence of cork oak.</title>
        <authorList>
            <person name="Ramos A.M."/>
            <person name="Usie A."/>
            <person name="Barbosa P."/>
            <person name="Barros P.M."/>
            <person name="Capote T."/>
            <person name="Chaves I."/>
            <person name="Simoes F."/>
            <person name="Abreu I."/>
            <person name="Carrasquinho I."/>
            <person name="Faro C."/>
            <person name="Guimaraes J.B."/>
            <person name="Mendonca D."/>
            <person name="Nobrega F."/>
            <person name="Rodrigues L."/>
            <person name="Saibo N.J.M."/>
            <person name="Varela M.C."/>
            <person name="Egas C."/>
            <person name="Matos J."/>
            <person name="Miguel C.M."/>
            <person name="Oliveira M.M."/>
            <person name="Ricardo C.P."/>
            <person name="Goncalves S."/>
        </authorList>
    </citation>
    <scope>NUCLEOTIDE SEQUENCE [LARGE SCALE GENOMIC DNA]</scope>
    <source>
        <strain evidence="9">cv. HL8</strain>
    </source>
</reference>
<name>A0AAW0L667_QUESU</name>
<dbReference type="GO" id="GO:0005506">
    <property type="term" value="F:iron ion binding"/>
    <property type="evidence" value="ECO:0007669"/>
    <property type="project" value="InterPro"/>
</dbReference>
<accession>A0AAW0L667</accession>
<sequence>MRAFVSRLGTLSGKPIMLKDHLSRLTLSIISRIVLGKKYFSESKHETSIVTLEEFQEMLDERMKALKKKVDRFYDHVFDEHKAKKERVKHFVPKDMVDLLLQLSDDPDLDVRLTYEGVKGFTQCPILF</sequence>
<comment type="cofactor">
    <cofactor evidence="1">
        <name>heme</name>
        <dbReference type="ChEBI" id="CHEBI:30413"/>
    </cofactor>
</comment>
<evidence type="ECO:0000256" key="1">
    <source>
        <dbReference type="ARBA" id="ARBA00001971"/>
    </source>
</evidence>
<keyword evidence="4" id="KW-0479">Metal-binding</keyword>
<dbReference type="PANTHER" id="PTHR47944:SF5">
    <property type="entry name" value="CYTOCHROME P450 71A1-LIKE"/>
    <property type="match status" value="1"/>
</dbReference>
<dbReference type="Gene3D" id="1.10.630.10">
    <property type="entry name" value="Cytochrome P450"/>
    <property type="match status" value="1"/>
</dbReference>
<dbReference type="AlphaFoldDB" id="A0AAW0L667"/>
<comment type="similarity">
    <text evidence="2">Belongs to the cytochrome P450 family.</text>
</comment>